<dbReference type="GO" id="GO:0016020">
    <property type="term" value="C:membrane"/>
    <property type="evidence" value="ECO:0007669"/>
    <property type="project" value="UniProtKB-SubCell"/>
</dbReference>
<feature type="transmembrane region" description="Helical" evidence="8">
    <location>
        <begin position="367"/>
        <end position="389"/>
    </location>
</feature>
<feature type="compositionally biased region" description="Basic and acidic residues" evidence="7">
    <location>
        <begin position="488"/>
        <end position="497"/>
    </location>
</feature>
<keyword evidence="11" id="KW-1185">Reference proteome</keyword>
<keyword evidence="3 8" id="KW-0812">Transmembrane</keyword>
<feature type="transmembrane region" description="Helical" evidence="8">
    <location>
        <begin position="342"/>
        <end position="361"/>
    </location>
</feature>
<keyword evidence="4" id="KW-0769">Symport</keyword>
<evidence type="ECO:0000313" key="11">
    <source>
        <dbReference type="Proteomes" id="UP001431783"/>
    </source>
</evidence>
<evidence type="ECO:0000256" key="8">
    <source>
        <dbReference type="SAM" id="Phobius"/>
    </source>
</evidence>
<evidence type="ECO:0000256" key="5">
    <source>
        <dbReference type="ARBA" id="ARBA00022989"/>
    </source>
</evidence>
<sequence length="507" mass="56214">MINYNLRLNLNMAIVGMVHGKPKSNTSLTSECIVQDKLLLTLAMNNSSTSNSTNFNGTEVFTAKRPSFLEDTKTSPIYSWNEKDQGILLGAFFWLHWLTQIPGGILAGRYGTKLVFGLSNFVGVLLAFLIPTAASFGYYYILCLRVIQGILTGFAWPSMHNMTAKWIPPNERSKFITAYLGSSVGAALTYILSGFIIDAWGWEAVFYFTGTVGTVWFVAWWLLVFDSPSEHPRISPEEKKYILDSLGETVNKKRAPIPWRSILTSVPVWMNCLGHVGGLWGLFLLLSNAPIYFRFIHGWKVTSTGILSGVPQLFRMLSSMIISRIGDYVLKNDKLSRTNVRKLATGLSTVGQGFCMIVIAYSGCNSMIAFIFVGASAACHGAVSTGVLASIVDNSPNYASIVLGMANSLVCFNGFATPVLVGYFTNNNQTIVQWQKIYLISASILIATGLVYCIFSSSSLQPWNVVEQKQVKHDVELEKMQRYKKKITDDANKEEQQKMLVKNGSME</sequence>
<dbReference type="AlphaFoldDB" id="A0AAW1U329"/>
<evidence type="ECO:0000256" key="4">
    <source>
        <dbReference type="ARBA" id="ARBA00022847"/>
    </source>
</evidence>
<feature type="transmembrane region" description="Helical" evidence="8">
    <location>
        <begin position="176"/>
        <end position="198"/>
    </location>
</feature>
<proteinExistence type="predicted"/>
<feature type="transmembrane region" description="Helical" evidence="8">
    <location>
        <begin position="268"/>
        <end position="293"/>
    </location>
</feature>
<organism evidence="10 11">
    <name type="scientific">Henosepilachna vigintioctopunctata</name>
    <dbReference type="NCBI Taxonomy" id="420089"/>
    <lineage>
        <taxon>Eukaryota</taxon>
        <taxon>Metazoa</taxon>
        <taxon>Ecdysozoa</taxon>
        <taxon>Arthropoda</taxon>
        <taxon>Hexapoda</taxon>
        <taxon>Insecta</taxon>
        <taxon>Pterygota</taxon>
        <taxon>Neoptera</taxon>
        <taxon>Endopterygota</taxon>
        <taxon>Coleoptera</taxon>
        <taxon>Polyphaga</taxon>
        <taxon>Cucujiformia</taxon>
        <taxon>Coccinelloidea</taxon>
        <taxon>Coccinellidae</taxon>
        <taxon>Epilachninae</taxon>
        <taxon>Epilachnini</taxon>
        <taxon>Henosepilachna</taxon>
    </lineage>
</organism>
<dbReference type="PROSITE" id="PS50850">
    <property type="entry name" value="MFS"/>
    <property type="match status" value="1"/>
</dbReference>
<reference evidence="10 11" key="1">
    <citation type="submission" date="2023-03" db="EMBL/GenBank/DDBJ databases">
        <title>Genome insight into feeding habits of ladybird beetles.</title>
        <authorList>
            <person name="Li H.-S."/>
            <person name="Huang Y.-H."/>
            <person name="Pang H."/>
        </authorList>
    </citation>
    <scope>NUCLEOTIDE SEQUENCE [LARGE SCALE GENOMIC DNA]</scope>
    <source>
        <strain evidence="10">SYSU_2023b</strain>
        <tissue evidence="10">Whole body</tissue>
    </source>
</reference>
<dbReference type="Pfam" id="PF07690">
    <property type="entry name" value="MFS_1"/>
    <property type="match status" value="1"/>
</dbReference>
<dbReference type="Proteomes" id="UP001431783">
    <property type="component" value="Unassembled WGS sequence"/>
</dbReference>
<evidence type="ECO:0000256" key="6">
    <source>
        <dbReference type="ARBA" id="ARBA00023136"/>
    </source>
</evidence>
<evidence type="ECO:0000313" key="10">
    <source>
        <dbReference type="EMBL" id="KAK9878097.1"/>
    </source>
</evidence>
<dbReference type="InterPro" id="IPR050382">
    <property type="entry name" value="MFS_Na/Anion_cotransporter"/>
</dbReference>
<feature type="region of interest" description="Disordered" evidence="7">
    <location>
        <begin position="488"/>
        <end position="507"/>
    </location>
</feature>
<dbReference type="PANTHER" id="PTHR11662:SF79">
    <property type="entry name" value="NA[+]-DEPENDENT INORGANIC PHOSPHATE COTRANSPORTER, ISOFORM A"/>
    <property type="match status" value="1"/>
</dbReference>
<keyword evidence="6 8" id="KW-0472">Membrane</keyword>
<gene>
    <name evidence="10" type="ORF">WA026_020740</name>
</gene>
<dbReference type="EMBL" id="JARQZJ010000045">
    <property type="protein sequence ID" value="KAK9878097.1"/>
    <property type="molecule type" value="Genomic_DNA"/>
</dbReference>
<dbReference type="InterPro" id="IPR020846">
    <property type="entry name" value="MFS_dom"/>
</dbReference>
<name>A0AAW1U329_9CUCU</name>
<protein>
    <recommendedName>
        <fullName evidence="9">Major facilitator superfamily (MFS) profile domain-containing protein</fullName>
    </recommendedName>
</protein>
<dbReference type="GO" id="GO:0015293">
    <property type="term" value="F:symporter activity"/>
    <property type="evidence" value="ECO:0007669"/>
    <property type="project" value="UniProtKB-KW"/>
</dbReference>
<dbReference type="Gene3D" id="1.20.1250.20">
    <property type="entry name" value="MFS general substrate transporter like domains"/>
    <property type="match status" value="2"/>
</dbReference>
<accession>A0AAW1U329</accession>
<dbReference type="InterPro" id="IPR036259">
    <property type="entry name" value="MFS_trans_sf"/>
</dbReference>
<feature type="transmembrane region" description="Helical" evidence="8">
    <location>
        <begin position="401"/>
        <end position="425"/>
    </location>
</feature>
<evidence type="ECO:0000256" key="2">
    <source>
        <dbReference type="ARBA" id="ARBA00022448"/>
    </source>
</evidence>
<feature type="transmembrane region" description="Helical" evidence="8">
    <location>
        <begin position="87"/>
        <end position="107"/>
    </location>
</feature>
<evidence type="ECO:0000259" key="9">
    <source>
        <dbReference type="PROSITE" id="PS50850"/>
    </source>
</evidence>
<dbReference type="FunFam" id="1.20.1250.20:FF:000003">
    <property type="entry name" value="Solute carrier family 17 member 3"/>
    <property type="match status" value="1"/>
</dbReference>
<keyword evidence="5 8" id="KW-1133">Transmembrane helix</keyword>
<evidence type="ECO:0000256" key="3">
    <source>
        <dbReference type="ARBA" id="ARBA00022692"/>
    </source>
</evidence>
<evidence type="ECO:0000256" key="7">
    <source>
        <dbReference type="SAM" id="MobiDB-lite"/>
    </source>
</evidence>
<keyword evidence="2" id="KW-0813">Transport</keyword>
<feature type="domain" description="Major facilitator superfamily (MFS) profile" evidence="9">
    <location>
        <begin position="38"/>
        <end position="459"/>
    </location>
</feature>
<evidence type="ECO:0000256" key="1">
    <source>
        <dbReference type="ARBA" id="ARBA00004141"/>
    </source>
</evidence>
<comment type="caution">
    <text evidence="10">The sequence shown here is derived from an EMBL/GenBank/DDBJ whole genome shotgun (WGS) entry which is preliminary data.</text>
</comment>
<dbReference type="PANTHER" id="PTHR11662">
    <property type="entry name" value="SOLUTE CARRIER FAMILY 17"/>
    <property type="match status" value="1"/>
</dbReference>
<dbReference type="GO" id="GO:0006820">
    <property type="term" value="P:monoatomic anion transport"/>
    <property type="evidence" value="ECO:0007669"/>
    <property type="project" value="TreeGrafter"/>
</dbReference>
<comment type="subcellular location">
    <subcellularLocation>
        <location evidence="1">Membrane</location>
        <topology evidence="1">Multi-pass membrane protein</topology>
    </subcellularLocation>
</comment>
<dbReference type="SUPFAM" id="SSF103473">
    <property type="entry name" value="MFS general substrate transporter"/>
    <property type="match status" value="1"/>
</dbReference>
<dbReference type="InterPro" id="IPR011701">
    <property type="entry name" value="MFS"/>
</dbReference>
<feature type="transmembrane region" description="Helical" evidence="8">
    <location>
        <begin position="204"/>
        <end position="225"/>
    </location>
</feature>
<feature type="transmembrane region" description="Helical" evidence="8">
    <location>
        <begin position="437"/>
        <end position="455"/>
    </location>
</feature>